<dbReference type="EMBL" id="BMAW01050330">
    <property type="protein sequence ID" value="GFS74745.1"/>
    <property type="molecule type" value="Genomic_DNA"/>
</dbReference>
<name>A0A8X6MRY9_NEPPI</name>
<sequence length="93" mass="10315">MDIWRTFAVSNSKNGATCGKSLQELATEMERDISGNEQADGLFEGLEDTSSETSDNRWWQAVLQFCLPTSHDRLVELLQGIGILTNPGCPLRI</sequence>
<reference evidence="1" key="1">
    <citation type="submission" date="2020-08" db="EMBL/GenBank/DDBJ databases">
        <title>Multicomponent nature underlies the extraordinary mechanical properties of spider dragline silk.</title>
        <authorList>
            <person name="Kono N."/>
            <person name="Nakamura H."/>
            <person name="Mori M."/>
            <person name="Yoshida Y."/>
            <person name="Ohtoshi R."/>
            <person name="Malay A.D."/>
            <person name="Moran D.A.P."/>
            <person name="Tomita M."/>
            <person name="Numata K."/>
            <person name="Arakawa K."/>
        </authorList>
    </citation>
    <scope>NUCLEOTIDE SEQUENCE</scope>
</reference>
<proteinExistence type="predicted"/>
<comment type="caution">
    <text evidence="1">The sequence shown here is derived from an EMBL/GenBank/DDBJ whole genome shotgun (WGS) entry which is preliminary data.</text>
</comment>
<dbReference type="AlphaFoldDB" id="A0A8X6MRY9"/>
<organism evidence="1 2">
    <name type="scientific">Nephila pilipes</name>
    <name type="common">Giant wood spider</name>
    <name type="synonym">Nephila maculata</name>
    <dbReference type="NCBI Taxonomy" id="299642"/>
    <lineage>
        <taxon>Eukaryota</taxon>
        <taxon>Metazoa</taxon>
        <taxon>Ecdysozoa</taxon>
        <taxon>Arthropoda</taxon>
        <taxon>Chelicerata</taxon>
        <taxon>Arachnida</taxon>
        <taxon>Araneae</taxon>
        <taxon>Araneomorphae</taxon>
        <taxon>Entelegynae</taxon>
        <taxon>Araneoidea</taxon>
        <taxon>Nephilidae</taxon>
        <taxon>Nephila</taxon>
    </lineage>
</organism>
<protein>
    <submittedName>
        <fullName evidence="1">Uncharacterized protein</fullName>
    </submittedName>
</protein>
<evidence type="ECO:0000313" key="2">
    <source>
        <dbReference type="Proteomes" id="UP000887013"/>
    </source>
</evidence>
<keyword evidence="2" id="KW-1185">Reference proteome</keyword>
<evidence type="ECO:0000313" key="1">
    <source>
        <dbReference type="EMBL" id="GFS74745.1"/>
    </source>
</evidence>
<accession>A0A8X6MRY9</accession>
<dbReference type="Proteomes" id="UP000887013">
    <property type="component" value="Unassembled WGS sequence"/>
</dbReference>
<gene>
    <name evidence="1" type="ORF">NPIL_651411</name>
</gene>